<reference evidence="2 3" key="1">
    <citation type="submission" date="2018-08" db="EMBL/GenBank/DDBJ databases">
        <title>Genomic Encyclopedia of Archaeal and Bacterial Type Strains, Phase II (KMG-II): from individual species to whole genera.</title>
        <authorList>
            <person name="Goeker M."/>
        </authorList>
    </citation>
    <scope>NUCLEOTIDE SEQUENCE [LARGE SCALE GENOMIC DNA]</scope>
    <source>
        <strain evidence="2 3">DSM 100880</strain>
    </source>
</reference>
<dbReference type="Proteomes" id="UP000257136">
    <property type="component" value="Unassembled WGS sequence"/>
</dbReference>
<evidence type="ECO:0000259" key="1">
    <source>
        <dbReference type="Pfam" id="PF10137"/>
    </source>
</evidence>
<dbReference type="Pfam" id="PF10137">
    <property type="entry name" value="CAP12-PCTIR_TIR"/>
    <property type="match status" value="1"/>
</dbReference>
<keyword evidence="3" id="KW-1185">Reference proteome</keyword>
<protein>
    <submittedName>
        <fullName evidence="2">Putative nucleotide-binding protein with TIR-like domain</fullName>
    </submittedName>
</protein>
<sequence>MNQSNITVFYSWQSDLSKDTNQHGIKLSIKSAIPLIETDFENIDIVIDEATRNVSGSPDITKEIFRKISNSDIFICDLTPIGESLDKKKKLSNPNVLIELGYAIAELGWERIILLFNTNYGKIPDDLPFDVAKHRTTTFKIIDKSDKSGKNELTGVLTKAIKLIIRNSPLKPHQEKNVTPDEKKRNLDIDNLKKILSSIHIPTFDSFLEDAPELLIYNQLHYFEGFKAVLNSNLFYLYDQILLEKIKTVFTLLNKSLSYGQHYIFLNNAKTSKFVLPAFDQNDYDEAMEDYRMLIENINQLKVNFKDLISYIRENYIEIDLKETSKIAFEDYLSYQSEYEK</sequence>
<dbReference type="GO" id="GO:0050135">
    <property type="term" value="F:NADP+ nucleosidase activity"/>
    <property type="evidence" value="ECO:0007669"/>
    <property type="project" value="InterPro"/>
</dbReference>
<accession>A0A3E0E3M2</accession>
<dbReference type="AlphaFoldDB" id="A0A3E0E3M2"/>
<comment type="caution">
    <text evidence="2">The sequence shown here is derived from an EMBL/GenBank/DDBJ whole genome shotgun (WGS) entry which is preliminary data.</text>
</comment>
<dbReference type="RefSeq" id="WP_115814864.1">
    <property type="nucleotide sequence ID" value="NZ_QUNI01000015.1"/>
</dbReference>
<dbReference type="EMBL" id="QUNI01000015">
    <property type="protein sequence ID" value="REG92250.1"/>
    <property type="molecule type" value="Genomic_DNA"/>
</dbReference>
<dbReference type="InterPro" id="IPR019302">
    <property type="entry name" value="CAP12/PCTIR_TIR_dom"/>
</dbReference>
<evidence type="ECO:0000313" key="3">
    <source>
        <dbReference type="Proteomes" id="UP000257136"/>
    </source>
</evidence>
<proteinExistence type="predicted"/>
<name>A0A3E0E3M2_9FLAO</name>
<organism evidence="2 3">
    <name type="scientific">Flavobacterium aquicola</name>
    <dbReference type="NCBI Taxonomy" id="1682742"/>
    <lineage>
        <taxon>Bacteria</taxon>
        <taxon>Pseudomonadati</taxon>
        <taxon>Bacteroidota</taxon>
        <taxon>Flavobacteriia</taxon>
        <taxon>Flavobacteriales</taxon>
        <taxon>Flavobacteriaceae</taxon>
        <taxon>Flavobacterium</taxon>
    </lineage>
</organism>
<feature type="domain" description="CD-NTase-associated protein 12/Pycsar effector protein TIR" evidence="1">
    <location>
        <begin position="41"/>
        <end position="127"/>
    </location>
</feature>
<gene>
    <name evidence="2" type="ORF">C8P67_11595</name>
</gene>
<evidence type="ECO:0000313" key="2">
    <source>
        <dbReference type="EMBL" id="REG92250.1"/>
    </source>
</evidence>
<dbReference type="OrthoDB" id="8910972at2"/>